<proteinExistence type="predicted"/>
<evidence type="ECO:0000313" key="1">
    <source>
        <dbReference type="EMBL" id="RGB71820.1"/>
    </source>
</evidence>
<dbReference type="Gene3D" id="2.40.10.370">
    <property type="entry name" value="Protein of unknown function DUF3599"/>
    <property type="match status" value="1"/>
</dbReference>
<dbReference type="AlphaFoldDB" id="A0A3E2TAT2"/>
<sequence length="121" mass="13657">MAIEDFFDHRCSIYHTQQESTSPGYGLPGSPKFKYPKQPDLEEVPCHFGVRSASIQIAQQQPQNDMDSDIKLTLPAGTDVRLNDKIVSSETGLEYTAGQPRNIRGHHMTVKIYRTAQQRPL</sequence>
<dbReference type="Pfam" id="PF12206">
    <property type="entry name" value="DUF3599"/>
    <property type="match status" value="1"/>
</dbReference>
<dbReference type="InterPro" id="IPR024556">
    <property type="entry name" value="DUF3599"/>
</dbReference>
<dbReference type="EMBL" id="QVEQ01000003">
    <property type="protein sequence ID" value="RGB71820.1"/>
    <property type="molecule type" value="Genomic_DNA"/>
</dbReference>
<comment type="caution">
    <text evidence="1">The sequence shown here is derived from an EMBL/GenBank/DDBJ whole genome shotgun (WGS) entry which is preliminary data.</text>
</comment>
<dbReference type="RefSeq" id="WP_117505006.1">
    <property type="nucleotide sequence ID" value="NZ_QVEQ01000003.1"/>
</dbReference>
<accession>A0A3E2TAT2</accession>
<name>A0A3E2TAT2_9FIRM</name>
<organism evidence="1 2">
    <name type="scientific">Faecalibacterium prausnitzii</name>
    <dbReference type="NCBI Taxonomy" id="853"/>
    <lineage>
        <taxon>Bacteria</taxon>
        <taxon>Bacillati</taxon>
        <taxon>Bacillota</taxon>
        <taxon>Clostridia</taxon>
        <taxon>Eubacteriales</taxon>
        <taxon>Oscillospiraceae</taxon>
        <taxon>Faecalibacterium</taxon>
    </lineage>
</organism>
<dbReference type="InterPro" id="IPR038667">
    <property type="entry name" value="XkdH-like_sf"/>
</dbReference>
<dbReference type="Proteomes" id="UP000261140">
    <property type="component" value="Unassembled WGS sequence"/>
</dbReference>
<reference evidence="1 2" key="1">
    <citation type="submission" date="2018-08" db="EMBL/GenBank/DDBJ databases">
        <title>A genome reference for cultivated species of the human gut microbiota.</title>
        <authorList>
            <person name="Zou Y."/>
            <person name="Xue W."/>
            <person name="Luo G."/>
        </authorList>
    </citation>
    <scope>NUCLEOTIDE SEQUENCE [LARGE SCALE GENOMIC DNA]</scope>
    <source>
        <strain evidence="1 2">AF36-11AT</strain>
    </source>
</reference>
<evidence type="ECO:0000313" key="2">
    <source>
        <dbReference type="Proteomes" id="UP000261140"/>
    </source>
</evidence>
<gene>
    <name evidence="1" type="ORF">DWZ89_04775</name>
</gene>
<protein>
    <submittedName>
        <fullName evidence="1">DUF3599 family protein</fullName>
    </submittedName>
</protein>